<evidence type="ECO:0000313" key="2">
    <source>
        <dbReference type="Proteomes" id="UP000053237"/>
    </source>
</evidence>
<proteinExistence type="predicted"/>
<reference evidence="1 2" key="1">
    <citation type="submission" date="2012-05" db="EMBL/GenBank/DDBJ databases">
        <title>Recombination and specialization in a pathogen metapopulation.</title>
        <authorList>
            <person name="Gardiner A."/>
            <person name="Kemen E."/>
            <person name="Schultz-Larsen T."/>
            <person name="MacLean D."/>
            <person name="Van Oosterhout C."/>
            <person name="Jones J.D.G."/>
        </authorList>
    </citation>
    <scope>NUCLEOTIDE SEQUENCE [LARGE SCALE GENOMIC DNA]</scope>
    <source>
        <strain evidence="1 2">Ac Nc2</strain>
    </source>
</reference>
<dbReference type="InParanoid" id="A0A024GV34"/>
<name>A0A024GV34_9STRA</name>
<dbReference type="Proteomes" id="UP000053237">
    <property type="component" value="Unassembled WGS sequence"/>
</dbReference>
<sequence>MTLKLVKCKARDIGSRPRHSKMWRLERLHEREMMLVDRRGLMAKTPQWILHFFGQTGSQFLKKYQITTIFVHQCHSMEWGYRWRDRRYSISVFQESIGNPFRNDINECIGWVPTFIAYIRKYPANLTEQTESVINMSRRAFHSYCQTRQATTSCKMKGSKRS</sequence>
<protein>
    <submittedName>
        <fullName evidence="1">Uncharacterized protein</fullName>
    </submittedName>
</protein>
<dbReference type="AlphaFoldDB" id="A0A024GV34"/>
<organism evidence="1 2">
    <name type="scientific">Albugo candida</name>
    <dbReference type="NCBI Taxonomy" id="65357"/>
    <lineage>
        <taxon>Eukaryota</taxon>
        <taxon>Sar</taxon>
        <taxon>Stramenopiles</taxon>
        <taxon>Oomycota</taxon>
        <taxon>Peronosporomycetes</taxon>
        <taxon>Albuginales</taxon>
        <taxon>Albuginaceae</taxon>
        <taxon>Albugo</taxon>
    </lineage>
</organism>
<keyword evidence="2" id="KW-1185">Reference proteome</keyword>
<comment type="caution">
    <text evidence="1">The sequence shown here is derived from an EMBL/GenBank/DDBJ whole genome shotgun (WGS) entry which is preliminary data.</text>
</comment>
<accession>A0A024GV34</accession>
<evidence type="ECO:0000313" key="1">
    <source>
        <dbReference type="EMBL" id="CCI50239.1"/>
    </source>
</evidence>
<gene>
    <name evidence="1" type="ORF">BN9_118340</name>
</gene>
<dbReference type="EMBL" id="CAIX01000425">
    <property type="protein sequence ID" value="CCI50239.1"/>
    <property type="molecule type" value="Genomic_DNA"/>
</dbReference>